<organism evidence="13 14">
    <name type="scientific">Pseudaminobacter salicylatoxidans</name>
    <dbReference type="NCBI Taxonomy" id="93369"/>
    <lineage>
        <taxon>Bacteria</taxon>
        <taxon>Pseudomonadati</taxon>
        <taxon>Pseudomonadota</taxon>
        <taxon>Alphaproteobacteria</taxon>
        <taxon>Hyphomicrobiales</taxon>
        <taxon>Phyllobacteriaceae</taxon>
        <taxon>Pseudaminobacter</taxon>
    </lineage>
</organism>
<evidence type="ECO:0000313" key="13">
    <source>
        <dbReference type="EMBL" id="PWJ86331.1"/>
    </source>
</evidence>
<reference evidence="13 14" key="1">
    <citation type="submission" date="2018-05" db="EMBL/GenBank/DDBJ databases">
        <title>Genomic Encyclopedia of Type Strains, Phase IV (KMG-IV): sequencing the most valuable type-strain genomes for metagenomic binning, comparative biology and taxonomic classification.</title>
        <authorList>
            <person name="Goeker M."/>
        </authorList>
    </citation>
    <scope>NUCLEOTIDE SEQUENCE [LARGE SCALE GENOMIC DNA]</scope>
    <source>
        <strain evidence="13 14">DSM 6986</strain>
    </source>
</reference>
<comment type="function">
    <text evidence="1">Responsible for the formation of the pyrimidine heterocycle in the thiamine biosynthesis pathway. Catalyzes the formation of hydroxymethylpyrimidine phosphate (HMP-P) from histidine and pyridoxal phosphate (PLP). The protein uses PLP and the active site histidine to form HMP-P, generating an inactive enzyme. The enzyme can only undergo a single turnover, which suggests it is a suicide enzyme.</text>
</comment>
<dbReference type="GO" id="GO:0046872">
    <property type="term" value="F:metal ion binding"/>
    <property type="evidence" value="ECO:0007669"/>
    <property type="project" value="UniProtKB-KW"/>
</dbReference>
<evidence type="ECO:0000256" key="1">
    <source>
        <dbReference type="ARBA" id="ARBA00003469"/>
    </source>
</evidence>
<dbReference type="AlphaFoldDB" id="A0A316C993"/>
<comment type="catalytic activity">
    <reaction evidence="11">
        <text>N(6)-(pyridoxal phosphate)-L-lysyl-[4-amino-5-hydroxymethyl-2-methylpyrimidine phosphate synthase] + L-histidyl-[4-amino-5-hydroxymethyl-2-methylpyrimidine phosphate synthase] + 2 Fe(3+) + 4 H2O = L-lysyl-[4-amino-5-hydroxymethyl-2-methylpyrimidine phosphate synthase] + (2S)-2-amino-5-hydroxy-4-oxopentanoyl-[4-amino-5-hydroxymethyl-2-methylpyrimidine phosphate synthase] + 4-amino-2-methyl-5-(phosphooxymethyl)pyrimidine + 3-oxopropanoate + 2 Fe(2+) + 2 H(+)</text>
        <dbReference type="Rhea" id="RHEA:65756"/>
        <dbReference type="Rhea" id="RHEA-COMP:16892"/>
        <dbReference type="Rhea" id="RHEA-COMP:16893"/>
        <dbReference type="Rhea" id="RHEA-COMP:16894"/>
        <dbReference type="Rhea" id="RHEA-COMP:16895"/>
        <dbReference type="ChEBI" id="CHEBI:15377"/>
        <dbReference type="ChEBI" id="CHEBI:15378"/>
        <dbReference type="ChEBI" id="CHEBI:29033"/>
        <dbReference type="ChEBI" id="CHEBI:29034"/>
        <dbReference type="ChEBI" id="CHEBI:29969"/>
        <dbReference type="ChEBI" id="CHEBI:29979"/>
        <dbReference type="ChEBI" id="CHEBI:33190"/>
        <dbReference type="ChEBI" id="CHEBI:58354"/>
        <dbReference type="ChEBI" id="CHEBI:143915"/>
        <dbReference type="ChEBI" id="CHEBI:157692"/>
    </reaction>
    <physiologicalReaction direction="left-to-right" evidence="11">
        <dbReference type="Rhea" id="RHEA:65757"/>
    </physiologicalReaction>
</comment>
<evidence type="ECO:0000256" key="10">
    <source>
        <dbReference type="ARBA" id="ARBA00033171"/>
    </source>
</evidence>
<dbReference type="RefSeq" id="WP_109611331.1">
    <property type="nucleotide sequence ID" value="NZ_QGGG01000001.1"/>
</dbReference>
<comment type="similarity">
    <text evidence="3">Belongs to the NMT1/THI5 family.</text>
</comment>
<keyword evidence="8" id="KW-0784">Thiamine biosynthesis</keyword>
<dbReference type="Pfam" id="PF09084">
    <property type="entry name" value="NMT1"/>
    <property type="match status" value="1"/>
</dbReference>
<sequence>MQKFHVSATGHSVNYLPEYVANWQGFFADQGLTVSVTVPKPWDLVLDELGSGQADAVLGGIWVPSMHLGRSVRYTPFAQVAARAPLAIVGRETADDFEWAKLPGKVISMKGSNGASVGLFIKLLLRENGIDPASVGFVQDLDGLMLSRLFVGGMGDYLVIDYPSALALEASGGGHVVAPLPITGGNVPWSVYYSEGESDAGRLDVQKRFVLALEHGMNWILEREAEHYRDFLAATFPHADPDLLVGVVDTYRANGMWTTPRIDETAYDRWQRGIADGHLIEAPIGYRDIIDPRPTSTLAPA</sequence>
<keyword evidence="14" id="KW-1185">Reference proteome</keyword>
<accession>A0A316C993</accession>
<keyword evidence="5" id="KW-0808">Transferase</keyword>
<dbReference type="OrthoDB" id="8135527at2"/>
<evidence type="ECO:0000256" key="7">
    <source>
        <dbReference type="ARBA" id="ARBA00022898"/>
    </source>
</evidence>
<evidence type="ECO:0000313" key="14">
    <source>
        <dbReference type="Proteomes" id="UP000245396"/>
    </source>
</evidence>
<dbReference type="GO" id="GO:0009228">
    <property type="term" value="P:thiamine biosynthetic process"/>
    <property type="evidence" value="ECO:0007669"/>
    <property type="project" value="UniProtKB-KW"/>
</dbReference>
<comment type="subunit">
    <text evidence="4">Homodimer.</text>
</comment>
<evidence type="ECO:0000256" key="4">
    <source>
        <dbReference type="ARBA" id="ARBA00011738"/>
    </source>
</evidence>
<evidence type="ECO:0000256" key="2">
    <source>
        <dbReference type="ARBA" id="ARBA00004948"/>
    </source>
</evidence>
<evidence type="ECO:0000256" key="8">
    <source>
        <dbReference type="ARBA" id="ARBA00022977"/>
    </source>
</evidence>
<comment type="caution">
    <text evidence="13">The sequence shown here is derived from an EMBL/GenBank/DDBJ whole genome shotgun (WGS) entry which is preliminary data.</text>
</comment>
<evidence type="ECO:0000256" key="3">
    <source>
        <dbReference type="ARBA" id="ARBA00009406"/>
    </source>
</evidence>
<proteinExistence type="inferred from homology"/>
<keyword evidence="7" id="KW-0663">Pyridoxal phosphate</keyword>
<evidence type="ECO:0000256" key="9">
    <source>
        <dbReference type="ARBA" id="ARBA00023004"/>
    </source>
</evidence>
<dbReference type="EMBL" id="QGGG01000001">
    <property type="protein sequence ID" value="PWJ86331.1"/>
    <property type="molecule type" value="Genomic_DNA"/>
</dbReference>
<dbReference type="STRING" id="1192868.GCA_000304395_04205"/>
<keyword evidence="6" id="KW-0479">Metal-binding</keyword>
<name>A0A316C993_PSESE</name>
<dbReference type="GO" id="GO:0016740">
    <property type="term" value="F:transferase activity"/>
    <property type="evidence" value="ECO:0007669"/>
    <property type="project" value="UniProtKB-KW"/>
</dbReference>
<gene>
    <name evidence="13" type="ORF">C7441_101211</name>
</gene>
<protein>
    <recommendedName>
        <fullName evidence="10">Thiamine pyrimidine synthase</fullName>
    </recommendedName>
</protein>
<dbReference type="InterPro" id="IPR015168">
    <property type="entry name" value="SsuA/THI5"/>
</dbReference>
<dbReference type="PANTHER" id="PTHR31528:SF1">
    <property type="entry name" value="4-AMINO-5-HYDROXYMETHYL-2-METHYLPYRIMIDINE PHOSPHATE SYNTHASE THI11-RELATED"/>
    <property type="match status" value="1"/>
</dbReference>
<dbReference type="Proteomes" id="UP000245396">
    <property type="component" value="Unassembled WGS sequence"/>
</dbReference>
<evidence type="ECO:0000256" key="11">
    <source>
        <dbReference type="ARBA" id="ARBA00048179"/>
    </source>
</evidence>
<evidence type="ECO:0000256" key="6">
    <source>
        <dbReference type="ARBA" id="ARBA00022723"/>
    </source>
</evidence>
<keyword evidence="9" id="KW-0408">Iron</keyword>
<feature type="domain" description="SsuA/THI5-like" evidence="12">
    <location>
        <begin position="14"/>
        <end position="223"/>
    </location>
</feature>
<comment type="pathway">
    <text evidence="2">Cofactor biosynthesis; thiamine diphosphate biosynthesis.</text>
</comment>
<evidence type="ECO:0000256" key="5">
    <source>
        <dbReference type="ARBA" id="ARBA00022679"/>
    </source>
</evidence>
<evidence type="ECO:0000259" key="12">
    <source>
        <dbReference type="Pfam" id="PF09084"/>
    </source>
</evidence>
<dbReference type="Gene3D" id="3.40.190.10">
    <property type="entry name" value="Periplasmic binding protein-like II"/>
    <property type="match status" value="2"/>
</dbReference>
<dbReference type="PANTHER" id="PTHR31528">
    <property type="entry name" value="4-AMINO-5-HYDROXYMETHYL-2-METHYLPYRIMIDINE PHOSPHATE SYNTHASE THI11-RELATED"/>
    <property type="match status" value="1"/>
</dbReference>
<dbReference type="InterPro" id="IPR027939">
    <property type="entry name" value="NMT1/THI5"/>
</dbReference>
<dbReference type="SUPFAM" id="SSF53850">
    <property type="entry name" value="Periplasmic binding protein-like II"/>
    <property type="match status" value="1"/>
</dbReference>